<organism evidence="2">
    <name type="scientific">Tanacetum cinerariifolium</name>
    <name type="common">Dalmatian daisy</name>
    <name type="synonym">Chrysanthemum cinerariifolium</name>
    <dbReference type="NCBI Taxonomy" id="118510"/>
    <lineage>
        <taxon>Eukaryota</taxon>
        <taxon>Viridiplantae</taxon>
        <taxon>Streptophyta</taxon>
        <taxon>Embryophyta</taxon>
        <taxon>Tracheophyta</taxon>
        <taxon>Spermatophyta</taxon>
        <taxon>Magnoliopsida</taxon>
        <taxon>eudicotyledons</taxon>
        <taxon>Gunneridae</taxon>
        <taxon>Pentapetalae</taxon>
        <taxon>asterids</taxon>
        <taxon>campanulids</taxon>
        <taxon>Asterales</taxon>
        <taxon>Asteraceae</taxon>
        <taxon>Asteroideae</taxon>
        <taxon>Anthemideae</taxon>
        <taxon>Anthemidinae</taxon>
        <taxon>Tanacetum</taxon>
    </lineage>
</organism>
<protein>
    <submittedName>
        <fullName evidence="2">Uncharacterized protein</fullName>
    </submittedName>
</protein>
<gene>
    <name evidence="2" type="ORF">Tci_842769</name>
</gene>
<accession>A0A699QLA1</accession>
<dbReference type="EMBL" id="BKCJ011030601">
    <property type="protein sequence ID" value="GFC70799.1"/>
    <property type="molecule type" value="Genomic_DNA"/>
</dbReference>
<dbReference type="AlphaFoldDB" id="A0A699QLA1"/>
<comment type="caution">
    <text evidence="2">The sequence shown here is derived from an EMBL/GenBank/DDBJ whole genome shotgun (WGS) entry which is preliminary data.</text>
</comment>
<sequence length="64" mass="6765">TARNETNNNAGIEINANVGKAGQEKAFDHEYILLPFMPSSTQSLDDKDAGDVPDKGDEGVSKGS</sequence>
<name>A0A699QLA1_TANCI</name>
<evidence type="ECO:0000256" key="1">
    <source>
        <dbReference type="SAM" id="MobiDB-lite"/>
    </source>
</evidence>
<reference evidence="2" key="1">
    <citation type="journal article" date="2019" name="Sci. Rep.">
        <title>Draft genome of Tanacetum cinerariifolium, the natural source of mosquito coil.</title>
        <authorList>
            <person name="Yamashiro T."/>
            <person name="Shiraishi A."/>
            <person name="Satake H."/>
            <person name="Nakayama K."/>
        </authorList>
    </citation>
    <scope>NUCLEOTIDE SEQUENCE</scope>
</reference>
<feature type="non-terminal residue" evidence="2">
    <location>
        <position position="1"/>
    </location>
</feature>
<feature type="compositionally biased region" description="Basic and acidic residues" evidence="1">
    <location>
        <begin position="44"/>
        <end position="64"/>
    </location>
</feature>
<evidence type="ECO:0000313" key="2">
    <source>
        <dbReference type="EMBL" id="GFC70799.1"/>
    </source>
</evidence>
<proteinExistence type="predicted"/>
<feature type="non-terminal residue" evidence="2">
    <location>
        <position position="64"/>
    </location>
</feature>
<feature type="region of interest" description="Disordered" evidence="1">
    <location>
        <begin position="38"/>
        <end position="64"/>
    </location>
</feature>